<feature type="transmembrane region" description="Helical" evidence="6">
    <location>
        <begin position="481"/>
        <end position="500"/>
    </location>
</feature>
<evidence type="ECO:0000256" key="4">
    <source>
        <dbReference type="ARBA" id="ARBA00022989"/>
    </source>
</evidence>
<feature type="domain" description="Metallo-beta-lactamase" evidence="7">
    <location>
        <begin position="556"/>
        <end position="740"/>
    </location>
</feature>
<dbReference type="Pfam" id="PF00753">
    <property type="entry name" value="Lactamase_B"/>
    <property type="match status" value="1"/>
</dbReference>
<dbReference type="SMART" id="SM00849">
    <property type="entry name" value="Lactamase_B"/>
    <property type="match status" value="1"/>
</dbReference>
<keyword evidence="5 6" id="KW-0472">Membrane</keyword>
<feature type="transmembrane region" description="Helical" evidence="6">
    <location>
        <begin position="28"/>
        <end position="48"/>
    </location>
</feature>
<feature type="transmembrane region" description="Helical" evidence="6">
    <location>
        <begin position="214"/>
        <end position="235"/>
    </location>
</feature>
<dbReference type="NCBIfam" id="TIGR00360">
    <property type="entry name" value="ComEC_N-term"/>
    <property type="match status" value="1"/>
</dbReference>
<dbReference type="GO" id="GO:0005886">
    <property type="term" value="C:plasma membrane"/>
    <property type="evidence" value="ECO:0007669"/>
    <property type="project" value="UniProtKB-SubCell"/>
</dbReference>
<dbReference type="AlphaFoldDB" id="A0A9X1Z9X6"/>
<evidence type="ECO:0000256" key="6">
    <source>
        <dbReference type="SAM" id="Phobius"/>
    </source>
</evidence>
<evidence type="ECO:0000259" key="7">
    <source>
        <dbReference type="SMART" id="SM00849"/>
    </source>
</evidence>
<feature type="transmembrane region" description="Helical" evidence="6">
    <location>
        <begin position="272"/>
        <end position="289"/>
    </location>
</feature>
<feature type="transmembrane region" description="Helical" evidence="6">
    <location>
        <begin position="512"/>
        <end position="530"/>
    </location>
</feature>
<feature type="transmembrane region" description="Helical" evidence="6">
    <location>
        <begin position="451"/>
        <end position="469"/>
    </location>
</feature>
<organism evidence="8 9">
    <name type="scientific">Shewanella algicola</name>
    <dbReference type="NCBI Taxonomy" id="640633"/>
    <lineage>
        <taxon>Bacteria</taxon>
        <taxon>Pseudomonadati</taxon>
        <taxon>Pseudomonadota</taxon>
        <taxon>Gammaproteobacteria</taxon>
        <taxon>Alteromonadales</taxon>
        <taxon>Shewanellaceae</taxon>
        <taxon>Shewanella</taxon>
    </lineage>
</organism>
<sequence>MLWPSLAPLWCLPILCLLVLFCLKKIPLLAGATFAIVWISLFFQSLYLHQNAEKPEQIQFKAQIVSLVSQNSDWISFDVQVLPNPPYSTYFEAIALSNVQRYYRLTWQKPAKIESGQIWLFSARMKGISSIQNQGGYNQQKYFVSQHIIGKGRVKQAELISSSTSLRQDIIDITAPILTKLTEGDILRALIFGDKSQLSEQRWQQLRQTGAGHLVAISGLHLSVVFGLFYGLLMLASRLFVARQHRGYGIVIMLIAAMITLGYGYLSGFAVATQRALLMMLLLVIFTAVKQYSNSWDRLVYALCIVLLLDPFAMLSAGFWLSFLALTIILLAVKPERIDAEPNLTQLQDKTQPVSVRVRTTLNRFYQQAVLGLKVLWSIQWRLAIGLGLLQAVLFGTVTPHSIWLNLLFVPWFSVVVIPVAMLSFCLWLGTSVVLHLLSLDPAVINEGGDVIFYIANISLAPFVWLLSLSDHLPLSLVKITEQWLMAMLFLCFALGLLYYRRYSNRYTPWTWFGVTLLLCLPMVLQTYAMSRQKWHVSHQVNAAPQWQMHVLDVAQGMAVVLQQGQHGLIYDTGAAYGDFSYAARAIVPFIAAKGITHIDFIVVSHADNDHVGGLSLLSQTYPNSKIIADFNVEPYTKRPAYQTCSGKLWWQGIELQFFDNTLHSDNDNDQSCVMRLDDGKSAVLLTGDIETPREQALLNDDITLAAEVLLVPHHGSRTSSTPAFIAAVQPQVAITTAGFANQYGFPKEDVMARYQDRGILTLQTGHQGQISLSFTEKGYKIATYRQHLAPFWYNQLFKFGERLKAE</sequence>
<proteinExistence type="predicted"/>
<evidence type="ECO:0000256" key="3">
    <source>
        <dbReference type="ARBA" id="ARBA00022692"/>
    </source>
</evidence>
<dbReference type="InterPro" id="IPR025405">
    <property type="entry name" value="DUF4131"/>
</dbReference>
<evidence type="ECO:0000313" key="9">
    <source>
        <dbReference type="Proteomes" id="UP001139408"/>
    </source>
</evidence>
<evidence type="ECO:0000313" key="8">
    <source>
        <dbReference type="EMBL" id="MCL1104450.1"/>
    </source>
</evidence>
<evidence type="ECO:0000256" key="1">
    <source>
        <dbReference type="ARBA" id="ARBA00004651"/>
    </source>
</evidence>
<dbReference type="PANTHER" id="PTHR30619">
    <property type="entry name" value="DNA INTERNALIZATION/COMPETENCE PROTEIN COMEC/REC2"/>
    <property type="match status" value="1"/>
</dbReference>
<keyword evidence="2" id="KW-1003">Cell membrane</keyword>
<name>A0A9X1Z9X6_9GAMM</name>
<dbReference type="GO" id="GO:0030420">
    <property type="term" value="P:establishment of competence for transformation"/>
    <property type="evidence" value="ECO:0007669"/>
    <property type="project" value="InterPro"/>
</dbReference>
<feature type="transmembrane region" description="Helical" evidence="6">
    <location>
        <begin position="247"/>
        <end position="266"/>
    </location>
</feature>
<feature type="transmembrane region" description="Helical" evidence="6">
    <location>
        <begin position="301"/>
        <end position="333"/>
    </location>
</feature>
<dbReference type="InterPro" id="IPR036866">
    <property type="entry name" value="RibonucZ/Hydroxyglut_hydro"/>
</dbReference>
<dbReference type="CDD" id="cd07731">
    <property type="entry name" value="ComA-like_MBL-fold"/>
    <property type="match status" value="1"/>
</dbReference>
<dbReference type="PANTHER" id="PTHR30619:SF1">
    <property type="entry name" value="RECOMBINATION PROTEIN 2"/>
    <property type="match status" value="1"/>
</dbReference>
<dbReference type="Gene3D" id="3.60.15.10">
    <property type="entry name" value="Ribonuclease Z/Hydroxyacylglutathione hydrolase-like"/>
    <property type="match status" value="1"/>
</dbReference>
<dbReference type="InterPro" id="IPR001279">
    <property type="entry name" value="Metallo-B-lactamas"/>
</dbReference>
<evidence type="ECO:0000256" key="2">
    <source>
        <dbReference type="ARBA" id="ARBA00022475"/>
    </source>
</evidence>
<dbReference type="Pfam" id="PF03772">
    <property type="entry name" value="Competence"/>
    <property type="match status" value="1"/>
</dbReference>
<feature type="transmembrane region" description="Helical" evidence="6">
    <location>
        <begin position="405"/>
        <end position="431"/>
    </location>
</feature>
<evidence type="ECO:0000256" key="5">
    <source>
        <dbReference type="ARBA" id="ARBA00023136"/>
    </source>
</evidence>
<dbReference type="SUPFAM" id="SSF56281">
    <property type="entry name" value="Metallo-hydrolase/oxidoreductase"/>
    <property type="match status" value="1"/>
</dbReference>
<accession>A0A9X1Z9X6</accession>
<keyword evidence="3 6" id="KW-0812">Transmembrane</keyword>
<dbReference type="InterPro" id="IPR052159">
    <property type="entry name" value="Competence_DNA_uptake"/>
</dbReference>
<feature type="transmembrane region" description="Helical" evidence="6">
    <location>
        <begin position="379"/>
        <end position="398"/>
    </location>
</feature>
<protein>
    <submittedName>
        <fullName evidence="8">DNA internalization-related competence protein ComEC/Rec2</fullName>
    </submittedName>
</protein>
<dbReference type="InterPro" id="IPR004477">
    <property type="entry name" value="ComEC_N"/>
</dbReference>
<dbReference type="RefSeq" id="WP_229779923.1">
    <property type="nucleotide sequence ID" value="NZ_BMQI01000007.1"/>
</dbReference>
<dbReference type="Pfam" id="PF13567">
    <property type="entry name" value="DUF4131"/>
    <property type="match status" value="1"/>
</dbReference>
<dbReference type="NCBIfam" id="TIGR00361">
    <property type="entry name" value="ComEC_Rec2"/>
    <property type="match status" value="1"/>
</dbReference>
<reference evidence="8" key="1">
    <citation type="submission" date="2022-01" db="EMBL/GenBank/DDBJ databases">
        <title>Whole genome-based taxonomy of the Shewanellaceae.</title>
        <authorList>
            <person name="Martin-Rodriguez A.J."/>
        </authorList>
    </citation>
    <scope>NUCLEOTIDE SEQUENCE</scope>
    <source>
        <strain evidence="8">DSM 23803</strain>
    </source>
</reference>
<dbReference type="InterPro" id="IPR035681">
    <property type="entry name" value="ComA-like_MBL"/>
</dbReference>
<keyword evidence="4 6" id="KW-1133">Transmembrane helix</keyword>
<gene>
    <name evidence="8" type="ORF">L2749_04140</name>
</gene>
<keyword evidence="9" id="KW-1185">Reference proteome</keyword>
<comment type="caution">
    <text evidence="8">The sequence shown here is derived from an EMBL/GenBank/DDBJ whole genome shotgun (WGS) entry which is preliminary data.</text>
</comment>
<comment type="subcellular location">
    <subcellularLocation>
        <location evidence="1">Cell membrane</location>
        <topology evidence="1">Multi-pass membrane protein</topology>
    </subcellularLocation>
</comment>
<feature type="transmembrane region" description="Helical" evidence="6">
    <location>
        <begin position="6"/>
        <end position="23"/>
    </location>
</feature>
<dbReference type="InterPro" id="IPR004797">
    <property type="entry name" value="Competence_ComEC/Rec2"/>
</dbReference>
<dbReference type="EMBL" id="JAKILJ010000006">
    <property type="protein sequence ID" value="MCL1104450.1"/>
    <property type="molecule type" value="Genomic_DNA"/>
</dbReference>
<dbReference type="Proteomes" id="UP001139408">
    <property type="component" value="Unassembled WGS sequence"/>
</dbReference>